<protein>
    <submittedName>
        <fullName evidence="2">Uncharacterized protein</fullName>
    </submittedName>
</protein>
<name>A0A2H3KF52_9FLAO</name>
<dbReference type="OrthoDB" id="1288644at2"/>
<evidence type="ECO:0000256" key="1">
    <source>
        <dbReference type="SAM" id="SignalP"/>
    </source>
</evidence>
<dbReference type="RefSeq" id="WP_097553127.1">
    <property type="nucleotide sequence ID" value="NZ_PCMW01000004.1"/>
</dbReference>
<dbReference type="EMBL" id="PCMW01000004">
    <property type="protein sequence ID" value="PDS27118.1"/>
    <property type="molecule type" value="Genomic_DNA"/>
</dbReference>
<sequence length="626" mass="71536">MKKWLYLLALATSFTFAQHKTDYFIHFNTAQLVQKVPLDSLLGHKMFKNWNQQGKSISLKDWVSVFDTSKPMSIHGNFSDSIPYYQMTFALSNEKDLENWINKKMAQKANTPIDTLDETIKIYNNYKTYSPKGQSFTMAWNKNYAIIYGLLKSKRHAYPQNDTDEFTIDSTAVEVDSAYAIADTVAVDYAVEMPHDSTEAVAYTVNADDDLQATAVADDAVAASETTEESDEAYQQYLKEQEAKEAAEAIENQLKQETAIKILFENGFVVPTSNKINPNADISSWLDYQAVYSSLDVLKYWYKSFAPKPNNLFANNRVIGMVADFYFDNDKVSMHETVEYSAAMANIMEEIMSRKANKKVFDYFPKQPPLAYATYHFSTEVLLKNYSQLSEQALASLPIENEDAKIVTDLMSTLIDEKATSTLFDGDFSVFLHQLESYDATFKSTTYDDNYEPIEEEKTITKTRPIISMIMTTTHETFPDRLLDLGVRKNILIQNNNSYFLKKEDPKLGKFVIQKQGDVLIFTNGLDYLSQGTTSDFAKQLKKDLKKNYFLGTVNLQDLMKQIIKKQDFGSNTANVLQWSNQFKDLQVVAPKKVSQNSMSFDMELHSNHTNKNIILQTLDLMSYLN</sequence>
<accession>A0A2H3KF52</accession>
<comment type="caution">
    <text evidence="2">The sequence shown here is derived from an EMBL/GenBank/DDBJ whole genome shotgun (WGS) entry which is preliminary data.</text>
</comment>
<dbReference type="AlphaFoldDB" id="A0A2H3KF52"/>
<dbReference type="Proteomes" id="UP000220828">
    <property type="component" value="Unassembled WGS sequence"/>
</dbReference>
<organism evidence="2 3">
    <name type="scientific">Flavobacterium branchiophilum</name>
    <dbReference type="NCBI Taxonomy" id="55197"/>
    <lineage>
        <taxon>Bacteria</taxon>
        <taxon>Pseudomonadati</taxon>
        <taxon>Bacteroidota</taxon>
        <taxon>Flavobacteriia</taxon>
        <taxon>Flavobacteriales</taxon>
        <taxon>Flavobacteriaceae</taxon>
        <taxon>Flavobacterium</taxon>
    </lineage>
</organism>
<evidence type="ECO:0000313" key="3">
    <source>
        <dbReference type="Proteomes" id="UP000220828"/>
    </source>
</evidence>
<gene>
    <name evidence="2" type="ORF">B0A77_00190</name>
</gene>
<keyword evidence="1" id="KW-0732">Signal</keyword>
<feature type="chain" id="PRO_5013662269" evidence="1">
    <location>
        <begin position="18"/>
        <end position="626"/>
    </location>
</feature>
<proteinExistence type="predicted"/>
<evidence type="ECO:0000313" key="2">
    <source>
        <dbReference type="EMBL" id="PDS27118.1"/>
    </source>
</evidence>
<feature type="signal peptide" evidence="1">
    <location>
        <begin position="1"/>
        <end position="17"/>
    </location>
</feature>
<reference evidence="2 3" key="1">
    <citation type="submission" date="2017-09" db="EMBL/GenBank/DDBJ databases">
        <title>Whole genomes of Flavobacteriaceae.</title>
        <authorList>
            <person name="Stine C."/>
            <person name="Li C."/>
            <person name="Tadesse D."/>
        </authorList>
    </citation>
    <scope>NUCLEOTIDE SEQUENCE [LARGE SCALE GENOMIC DNA]</scope>
    <source>
        <strain evidence="2 3">ATCC 35036</strain>
    </source>
</reference>